<sequence>MANLFDQVLTNAKGVEERLLGPTYPYYKNIRTPSEIGMSDNGTIQQMSRNIDGLIQYVEVLVTGNSRASSTGRPLGNKFFLQTGAKCAAVDKCSNPNDPSTCEKTNRYIYVNNVPQGNIPFISNGLGVNFSEFKGLVPGAMSNLNVLNPFGIMRAFLSGSTPPCQEISLETIDINNNRSSQSHYLTLTDITNMDPCSFPNRRNPLSGQVCRETFESGVAAHASPVLPEDPLAQIYFLSLAGIGIYILNGLMNKSK</sequence>
<reference evidence="2" key="1">
    <citation type="journal article" date="2020" name="Nature">
        <title>Giant virus diversity and host interactions through global metagenomics.</title>
        <authorList>
            <person name="Schulz F."/>
            <person name="Roux S."/>
            <person name="Paez-Espino D."/>
            <person name="Jungbluth S."/>
            <person name="Walsh D.A."/>
            <person name="Denef V.J."/>
            <person name="McMahon K.D."/>
            <person name="Konstantinidis K.T."/>
            <person name="Eloe-Fadrosh E.A."/>
            <person name="Kyrpides N.C."/>
            <person name="Woyke T."/>
        </authorList>
    </citation>
    <scope>NUCLEOTIDE SEQUENCE</scope>
    <source>
        <strain evidence="2">GVMAG-S-1101165-79</strain>
    </source>
</reference>
<proteinExistence type="predicted"/>
<evidence type="ECO:0000313" key="2">
    <source>
        <dbReference type="EMBL" id="QHS82076.1"/>
    </source>
</evidence>
<keyword evidence="1" id="KW-1133">Transmembrane helix</keyword>
<dbReference type="AlphaFoldDB" id="A0A6C0AR49"/>
<protein>
    <submittedName>
        <fullName evidence="2">Uncharacterized protein</fullName>
    </submittedName>
</protein>
<organism evidence="2">
    <name type="scientific">viral metagenome</name>
    <dbReference type="NCBI Taxonomy" id="1070528"/>
    <lineage>
        <taxon>unclassified sequences</taxon>
        <taxon>metagenomes</taxon>
        <taxon>organismal metagenomes</taxon>
    </lineage>
</organism>
<dbReference type="EMBL" id="MN740762">
    <property type="protein sequence ID" value="QHS82076.1"/>
    <property type="molecule type" value="Genomic_DNA"/>
</dbReference>
<name>A0A6C0AR49_9ZZZZ</name>
<feature type="transmembrane region" description="Helical" evidence="1">
    <location>
        <begin position="232"/>
        <end position="251"/>
    </location>
</feature>
<evidence type="ECO:0000256" key="1">
    <source>
        <dbReference type="SAM" id="Phobius"/>
    </source>
</evidence>
<keyword evidence="1" id="KW-0472">Membrane</keyword>
<accession>A0A6C0AR49</accession>
<keyword evidence="1" id="KW-0812">Transmembrane</keyword>